<dbReference type="Proteomes" id="UP000814128">
    <property type="component" value="Unassembled WGS sequence"/>
</dbReference>
<reference evidence="1" key="1">
    <citation type="submission" date="2021-02" db="EMBL/GenBank/DDBJ databases">
        <authorList>
            <consortium name="DOE Joint Genome Institute"/>
            <person name="Ahrendt S."/>
            <person name="Looney B.P."/>
            <person name="Miyauchi S."/>
            <person name="Morin E."/>
            <person name="Drula E."/>
            <person name="Courty P.E."/>
            <person name="Chicoki N."/>
            <person name="Fauchery L."/>
            <person name="Kohler A."/>
            <person name="Kuo A."/>
            <person name="Labutti K."/>
            <person name="Pangilinan J."/>
            <person name="Lipzen A."/>
            <person name="Riley R."/>
            <person name="Andreopoulos W."/>
            <person name="He G."/>
            <person name="Johnson J."/>
            <person name="Barry K.W."/>
            <person name="Grigoriev I.V."/>
            <person name="Nagy L."/>
            <person name="Hibbett D."/>
            <person name="Henrissat B."/>
            <person name="Matheny P.B."/>
            <person name="Labbe J."/>
            <person name="Martin F."/>
        </authorList>
    </citation>
    <scope>NUCLEOTIDE SEQUENCE</scope>
    <source>
        <strain evidence="1">EC-137</strain>
    </source>
</reference>
<evidence type="ECO:0000313" key="2">
    <source>
        <dbReference type="Proteomes" id="UP000814128"/>
    </source>
</evidence>
<proteinExistence type="predicted"/>
<reference evidence="1" key="2">
    <citation type="journal article" date="2022" name="New Phytol.">
        <title>Evolutionary transition to the ectomycorrhizal habit in the genomes of a hyperdiverse lineage of mushroom-forming fungi.</title>
        <authorList>
            <person name="Looney B."/>
            <person name="Miyauchi S."/>
            <person name="Morin E."/>
            <person name="Drula E."/>
            <person name="Courty P.E."/>
            <person name="Kohler A."/>
            <person name="Kuo A."/>
            <person name="LaButti K."/>
            <person name="Pangilinan J."/>
            <person name="Lipzen A."/>
            <person name="Riley R."/>
            <person name="Andreopoulos W."/>
            <person name="He G."/>
            <person name="Johnson J."/>
            <person name="Nolan M."/>
            <person name="Tritt A."/>
            <person name="Barry K.W."/>
            <person name="Grigoriev I.V."/>
            <person name="Nagy L.G."/>
            <person name="Hibbett D."/>
            <person name="Henrissat B."/>
            <person name="Matheny P.B."/>
            <person name="Labbe J."/>
            <person name="Martin F.M."/>
        </authorList>
    </citation>
    <scope>NUCLEOTIDE SEQUENCE</scope>
    <source>
        <strain evidence="1">EC-137</strain>
    </source>
</reference>
<protein>
    <submittedName>
        <fullName evidence="1">RIO1 family-domain-containing protein</fullName>
    </submittedName>
</protein>
<evidence type="ECO:0000313" key="1">
    <source>
        <dbReference type="EMBL" id="KAI0036462.1"/>
    </source>
</evidence>
<gene>
    <name evidence="1" type="ORF">K488DRAFT_41102</name>
</gene>
<organism evidence="1 2">
    <name type="scientific">Vararia minispora EC-137</name>
    <dbReference type="NCBI Taxonomy" id="1314806"/>
    <lineage>
        <taxon>Eukaryota</taxon>
        <taxon>Fungi</taxon>
        <taxon>Dikarya</taxon>
        <taxon>Basidiomycota</taxon>
        <taxon>Agaricomycotina</taxon>
        <taxon>Agaricomycetes</taxon>
        <taxon>Russulales</taxon>
        <taxon>Lachnocladiaceae</taxon>
        <taxon>Vararia</taxon>
    </lineage>
</organism>
<dbReference type="EMBL" id="MU273471">
    <property type="protein sequence ID" value="KAI0036462.1"/>
    <property type="molecule type" value="Genomic_DNA"/>
</dbReference>
<comment type="caution">
    <text evidence="1">The sequence shown here is derived from an EMBL/GenBank/DDBJ whole genome shotgun (WGS) entry which is preliminary data.</text>
</comment>
<keyword evidence="2" id="KW-1185">Reference proteome</keyword>
<sequence length="594" mass="66039">MSRAGPIEDGQFDDAPGDIDSSPVRAQHAAPLDPRGGYNYIDDTHILDWSSEDHSSEDETYSDDDLYDEYARAEDEDWEIAERDFTKQYNRIRQHLAVQSGNASGVASATQKSTAVAALPVVNRPPRAAAAHVKDKTQDQLAALSKFSSRLSKIDVPYQMGVGVNRKGPSSYANMKDKSDRATNEQVLDPRTRIILFKMIGRGLIHEVNGCVSTGKEANVYHALTSEGAHLALKIYKTSILIFKDRDRYVSGEFRFRRGYSRRNPRKMVRLWAEKEMRNLRRLAAAGIPCPEPVEVRENVLVMTFLGDREGWASPRLKDAELDKDAYTVLYRELVLDVRTLFHQCRLVHADLSEYNILYHDGRLHIIDVSQSVEHDHPSAFDFLRNDINNIEEFFSRNGVRTMGLRRCFDFVTRDKFSASDVDALAADASAIFDQWIQETPVCGTGDAESALALATDAHEDSVFRQSYIPRSLNELYNPERDIQQAERGDGTGPLVYSGAIGTAGVPLPQGRPVHVRFDGDGDADGDDQNATERGGDDGSRGAVPDEDSGSSEGESGGDSEVETGGPADRRPRGHRHEDREVKKVCGRPHNSSV</sequence>
<name>A0ACB8QXT5_9AGAM</name>
<accession>A0ACB8QXT5</accession>